<keyword evidence="1" id="KW-0732">Signal</keyword>
<comment type="caution">
    <text evidence="2">The sequence shown here is derived from an EMBL/GenBank/DDBJ whole genome shotgun (WGS) entry which is preliminary data.</text>
</comment>
<name>K0SVY7_THAOC</name>
<evidence type="ECO:0000313" key="2">
    <source>
        <dbReference type="EMBL" id="EJK70578.1"/>
    </source>
</evidence>
<organism evidence="2 3">
    <name type="scientific">Thalassiosira oceanica</name>
    <name type="common">Marine diatom</name>
    <dbReference type="NCBI Taxonomy" id="159749"/>
    <lineage>
        <taxon>Eukaryota</taxon>
        <taxon>Sar</taxon>
        <taxon>Stramenopiles</taxon>
        <taxon>Ochrophyta</taxon>
        <taxon>Bacillariophyta</taxon>
        <taxon>Coscinodiscophyceae</taxon>
        <taxon>Thalassiosirophycidae</taxon>
        <taxon>Thalassiosirales</taxon>
        <taxon>Thalassiosiraceae</taxon>
        <taxon>Thalassiosira</taxon>
    </lineage>
</organism>
<protein>
    <submittedName>
        <fullName evidence="2">Uncharacterized protein</fullName>
    </submittedName>
</protein>
<dbReference type="OMA" id="ASRHMEN"/>
<dbReference type="EMBL" id="AGNL01008351">
    <property type="protein sequence ID" value="EJK70578.1"/>
    <property type="molecule type" value="Genomic_DNA"/>
</dbReference>
<accession>K0SVY7</accession>
<dbReference type="eggNOG" id="ENOG502S85R">
    <property type="taxonomic scope" value="Eukaryota"/>
</dbReference>
<keyword evidence="3" id="KW-1185">Reference proteome</keyword>
<sequence>MRELQNSNPRRLASFRSLPGVLLMLLVMLLVPLTSNAFATEPRRLVRTGGTPGGTCALSSTLLQSTETENVKAALKRPRGASIGAEFTPSTDLSDGDLSVLSMQLRKAAKSSAIWTSDAGSVAKLVEEQESSRGDFPGPCVVIYNGSLEENTDIESVCDASAVVLDYGAENTLNMPIIWRVNTLEHLREIADESGEGVFLLSEDCLPECGDESSGASSDLREVLDNLPNAVTIASLPVMQAANAEIQFGKHLVGLGINSLILQNACVGDEEDVTYTQWAIEMLNKKASSSFSMTGLTGSANGHFGVASHSGEMKWRRLQQ</sequence>
<evidence type="ECO:0000313" key="3">
    <source>
        <dbReference type="Proteomes" id="UP000266841"/>
    </source>
</evidence>
<dbReference type="AlphaFoldDB" id="K0SVY7"/>
<proteinExistence type="predicted"/>
<dbReference type="Proteomes" id="UP000266841">
    <property type="component" value="Unassembled WGS sequence"/>
</dbReference>
<feature type="chain" id="PRO_5030173103" evidence="1">
    <location>
        <begin position="40"/>
        <end position="320"/>
    </location>
</feature>
<dbReference type="OrthoDB" id="45682at2759"/>
<reference evidence="2 3" key="1">
    <citation type="journal article" date="2012" name="Genome Biol.">
        <title>Genome and low-iron response of an oceanic diatom adapted to chronic iron limitation.</title>
        <authorList>
            <person name="Lommer M."/>
            <person name="Specht M."/>
            <person name="Roy A.S."/>
            <person name="Kraemer L."/>
            <person name="Andreson R."/>
            <person name="Gutowska M.A."/>
            <person name="Wolf J."/>
            <person name="Bergner S.V."/>
            <person name="Schilhabel M.B."/>
            <person name="Klostermeier U.C."/>
            <person name="Beiko R.G."/>
            <person name="Rosenstiel P."/>
            <person name="Hippler M."/>
            <person name="Laroche J."/>
        </authorList>
    </citation>
    <scope>NUCLEOTIDE SEQUENCE [LARGE SCALE GENOMIC DNA]</scope>
    <source>
        <strain evidence="2 3">CCMP1005</strain>
    </source>
</reference>
<gene>
    <name evidence="2" type="ORF">THAOC_08051</name>
</gene>
<feature type="signal peptide" evidence="1">
    <location>
        <begin position="1"/>
        <end position="39"/>
    </location>
</feature>
<evidence type="ECO:0000256" key="1">
    <source>
        <dbReference type="SAM" id="SignalP"/>
    </source>
</evidence>